<keyword evidence="3" id="KW-1185">Reference proteome</keyword>
<feature type="compositionally biased region" description="Basic and acidic residues" evidence="1">
    <location>
        <begin position="24"/>
        <end position="36"/>
    </location>
</feature>
<sequence length="111" mass="12548">MHVSRIEAEADTRIHGRLTRRIKLSRDEGRAERRSPEGSTRSYNKDRDGKAARGFAVHARNKKQGNERNRVAVKSKYCRDSGGEGRSRTEGRSQTEGRGRQTEVAESNQPP</sequence>
<gene>
    <name evidence="2" type="ORF">H6P81_003423</name>
</gene>
<dbReference type="Proteomes" id="UP000825729">
    <property type="component" value="Unassembled WGS sequence"/>
</dbReference>
<feature type="compositionally biased region" description="Basic and acidic residues" evidence="1">
    <location>
        <begin position="77"/>
        <end position="103"/>
    </location>
</feature>
<proteinExistence type="predicted"/>
<feature type="region of interest" description="Disordered" evidence="1">
    <location>
        <begin position="19"/>
        <end position="111"/>
    </location>
</feature>
<dbReference type="AlphaFoldDB" id="A0AAV7FCI7"/>
<evidence type="ECO:0000313" key="3">
    <source>
        <dbReference type="Proteomes" id="UP000825729"/>
    </source>
</evidence>
<dbReference type="EMBL" id="JAINDJ010000002">
    <property type="protein sequence ID" value="KAG9458915.1"/>
    <property type="molecule type" value="Genomic_DNA"/>
</dbReference>
<comment type="caution">
    <text evidence="2">The sequence shown here is derived from an EMBL/GenBank/DDBJ whole genome shotgun (WGS) entry which is preliminary data.</text>
</comment>
<reference evidence="2 3" key="1">
    <citation type="submission" date="2021-07" db="EMBL/GenBank/DDBJ databases">
        <title>The Aristolochia fimbriata genome: insights into angiosperm evolution, floral development and chemical biosynthesis.</title>
        <authorList>
            <person name="Jiao Y."/>
        </authorList>
    </citation>
    <scope>NUCLEOTIDE SEQUENCE [LARGE SCALE GENOMIC DNA]</scope>
    <source>
        <strain evidence="2">IBCAS-2021</strain>
        <tissue evidence="2">Leaf</tissue>
    </source>
</reference>
<evidence type="ECO:0000313" key="2">
    <source>
        <dbReference type="EMBL" id="KAG9458915.1"/>
    </source>
</evidence>
<protein>
    <submittedName>
        <fullName evidence="2">Uncharacterized protein</fullName>
    </submittedName>
</protein>
<accession>A0AAV7FCI7</accession>
<evidence type="ECO:0000256" key="1">
    <source>
        <dbReference type="SAM" id="MobiDB-lite"/>
    </source>
</evidence>
<name>A0AAV7FCI7_ARIFI</name>
<organism evidence="2 3">
    <name type="scientific">Aristolochia fimbriata</name>
    <name type="common">White veined hardy Dutchman's pipe vine</name>
    <dbReference type="NCBI Taxonomy" id="158543"/>
    <lineage>
        <taxon>Eukaryota</taxon>
        <taxon>Viridiplantae</taxon>
        <taxon>Streptophyta</taxon>
        <taxon>Embryophyta</taxon>
        <taxon>Tracheophyta</taxon>
        <taxon>Spermatophyta</taxon>
        <taxon>Magnoliopsida</taxon>
        <taxon>Magnoliidae</taxon>
        <taxon>Piperales</taxon>
        <taxon>Aristolochiaceae</taxon>
        <taxon>Aristolochia</taxon>
    </lineage>
</organism>